<gene>
    <name evidence="7" type="ORF">LTR62_002558</name>
</gene>
<name>A0AAN7TM00_9PEZI</name>
<dbReference type="Proteomes" id="UP001310890">
    <property type="component" value="Unassembled WGS sequence"/>
</dbReference>
<keyword evidence="4 6" id="KW-0472">Membrane</keyword>
<feature type="transmembrane region" description="Helical" evidence="6">
    <location>
        <begin position="157"/>
        <end position="184"/>
    </location>
</feature>
<feature type="transmembrane region" description="Helical" evidence="6">
    <location>
        <begin position="232"/>
        <end position="253"/>
    </location>
</feature>
<evidence type="ECO:0000256" key="4">
    <source>
        <dbReference type="ARBA" id="ARBA00023136"/>
    </source>
</evidence>
<evidence type="ECO:0008006" key="9">
    <source>
        <dbReference type="Google" id="ProtNLM"/>
    </source>
</evidence>
<accession>A0AAN7TM00</accession>
<comment type="caution">
    <text evidence="7">The sequence shown here is derived from an EMBL/GenBank/DDBJ whole genome shotgun (WGS) entry which is preliminary data.</text>
</comment>
<feature type="region of interest" description="Disordered" evidence="5">
    <location>
        <begin position="298"/>
        <end position="317"/>
    </location>
</feature>
<evidence type="ECO:0000256" key="6">
    <source>
        <dbReference type="SAM" id="Phobius"/>
    </source>
</evidence>
<dbReference type="PANTHER" id="PTHR31465:SF1">
    <property type="entry name" value="PROTEIN RTA1-RELATED"/>
    <property type="match status" value="1"/>
</dbReference>
<feature type="transmembrane region" description="Helical" evidence="6">
    <location>
        <begin position="56"/>
        <end position="78"/>
    </location>
</feature>
<dbReference type="Pfam" id="PF04479">
    <property type="entry name" value="RTA1"/>
    <property type="match status" value="1"/>
</dbReference>
<keyword evidence="2 6" id="KW-0812">Transmembrane</keyword>
<organism evidence="7 8">
    <name type="scientific">Meristemomyces frigidus</name>
    <dbReference type="NCBI Taxonomy" id="1508187"/>
    <lineage>
        <taxon>Eukaryota</taxon>
        <taxon>Fungi</taxon>
        <taxon>Dikarya</taxon>
        <taxon>Ascomycota</taxon>
        <taxon>Pezizomycotina</taxon>
        <taxon>Dothideomycetes</taxon>
        <taxon>Dothideomycetidae</taxon>
        <taxon>Mycosphaerellales</taxon>
        <taxon>Teratosphaeriaceae</taxon>
        <taxon>Meristemomyces</taxon>
    </lineage>
</organism>
<proteinExistence type="predicted"/>
<dbReference type="PANTHER" id="PTHR31465">
    <property type="entry name" value="PROTEIN RTA1-RELATED"/>
    <property type="match status" value="1"/>
</dbReference>
<dbReference type="EMBL" id="JAVRRL010000018">
    <property type="protein sequence ID" value="KAK5114307.1"/>
    <property type="molecule type" value="Genomic_DNA"/>
</dbReference>
<evidence type="ECO:0000256" key="3">
    <source>
        <dbReference type="ARBA" id="ARBA00022989"/>
    </source>
</evidence>
<feature type="transmembrane region" description="Helical" evidence="6">
    <location>
        <begin position="196"/>
        <end position="220"/>
    </location>
</feature>
<keyword evidence="3 6" id="KW-1133">Transmembrane helix</keyword>
<evidence type="ECO:0000256" key="5">
    <source>
        <dbReference type="SAM" id="MobiDB-lite"/>
    </source>
</evidence>
<evidence type="ECO:0000256" key="2">
    <source>
        <dbReference type="ARBA" id="ARBA00022692"/>
    </source>
</evidence>
<reference evidence="7" key="1">
    <citation type="submission" date="2023-08" db="EMBL/GenBank/DDBJ databases">
        <title>Black Yeasts Isolated from many extreme environments.</title>
        <authorList>
            <person name="Coleine C."/>
            <person name="Stajich J.E."/>
            <person name="Selbmann L."/>
        </authorList>
    </citation>
    <scope>NUCLEOTIDE SEQUENCE</scope>
    <source>
        <strain evidence="7">CCFEE 5401</strain>
    </source>
</reference>
<feature type="transmembrane region" description="Helical" evidence="6">
    <location>
        <begin position="268"/>
        <end position="288"/>
    </location>
</feature>
<dbReference type="InterPro" id="IPR007568">
    <property type="entry name" value="RTA1"/>
</dbReference>
<evidence type="ECO:0000256" key="1">
    <source>
        <dbReference type="ARBA" id="ARBA00004141"/>
    </source>
</evidence>
<dbReference type="GO" id="GO:0016020">
    <property type="term" value="C:membrane"/>
    <property type="evidence" value="ECO:0007669"/>
    <property type="project" value="UniProtKB-SubCell"/>
</dbReference>
<evidence type="ECO:0000313" key="7">
    <source>
        <dbReference type="EMBL" id="KAK5114307.1"/>
    </source>
</evidence>
<dbReference type="AlphaFoldDB" id="A0AAN7TM00"/>
<sequence length="317" mass="34141">MIVGYIDPNFPDPNGPNDAEIVIYGYVPSVALGSLGATLFFIAAVLHLWLVIKYKTWYFSTMVLGLVLEVVGYIFRILSSQKDPYSIVRNSDPQCQRAVEAMIYMGALLMGASQPFYVVQYFTIVVAPVFFSAAIYTIISVLIRAYGRQYAVLPPKVILAVFISFDVVGTAIQVAGAATVGVAYSQGKDPAVPSHVLLGGLSIQVASFAGFLVILGWTLVRARGSTVKISKMFLTTTIVASIAIFVRTCFRVAEGAEGLMSKLSVHEAYFGGLEFAPVVIAVFLLAYGHPGRYVQSSKVHDEKNSEHAGDSVGLSSA</sequence>
<feature type="transmembrane region" description="Helical" evidence="6">
    <location>
        <begin position="21"/>
        <end position="50"/>
    </location>
</feature>
<evidence type="ECO:0000313" key="8">
    <source>
        <dbReference type="Proteomes" id="UP001310890"/>
    </source>
</evidence>
<feature type="compositionally biased region" description="Basic and acidic residues" evidence="5">
    <location>
        <begin position="298"/>
        <end position="309"/>
    </location>
</feature>
<feature type="transmembrane region" description="Helical" evidence="6">
    <location>
        <begin position="124"/>
        <end position="145"/>
    </location>
</feature>
<comment type="subcellular location">
    <subcellularLocation>
        <location evidence="1">Membrane</location>
        <topology evidence="1">Multi-pass membrane protein</topology>
    </subcellularLocation>
</comment>
<protein>
    <recommendedName>
        <fullName evidence="9">Sphingoid long-chain base transporter RSB1</fullName>
    </recommendedName>
</protein>